<keyword evidence="3" id="KW-1185">Reference proteome</keyword>
<feature type="compositionally biased region" description="Low complexity" evidence="1">
    <location>
        <begin position="45"/>
        <end position="56"/>
    </location>
</feature>
<feature type="region of interest" description="Disordered" evidence="1">
    <location>
        <begin position="39"/>
        <end position="65"/>
    </location>
</feature>
<evidence type="ECO:0000313" key="3">
    <source>
        <dbReference type="Proteomes" id="UP000199664"/>
    </source>
</evidence>
<accession>A0A1H7FB98</accession>
<reference evidence="3" key="1">
    <citation type="submission" date="2016-10" db="EMBL/GenBank/DDBJ databases">
        <authorList>
            <person name="Varghese N."/>
            <person name="Submissions S."/>
        </authorList>
    </citation>
    <scope>NUCLEOTIDE SEQUENCE [LARGE SCALE GENOMIC DNA]</scope>
    <source>
        <strain evidence="3">LMG 26383,CCUG 61248,R- 45681</strain>
    </source>
</reference>
<protein>
    <submittedName>
        <fullName evidence="2">Uncharacterized protein</fullName>
    </submittedName>
</protein>
<proteinExistence type="predicted"/>
<organism evidence="2 3">
    <name type="scientific">Bosea lupini</name>
    <dbReference type="NCBI Taxonomy" id="1036779"/>
    <lineage>
        <taxon>Bacteria</taxon>
        <taxon>Pseudomonadati</taxon>
        <taxon>Pseudomonadota</taxon>
        <taxon>Alphaproteobacteria</taxon>
        <taxon>Hyphomicrobiales</taxon>
        <taxon>Boseaceae</taxon>
        <taxon>Bosea</taxon>
    </lineage>
</organism>
<evidence type="ECO:0000313" key="2">
    <source>
        <dbReference type="EMBL" id="SEK23381.1"/>
    </source>
</evidence>
<dbReference type="Proteomes" id="UP000199664">
    <property type="component" value="Unassembled WGS sequence"/>
</dbReference>
<evidence type="ECO:0000256" key="1">
    <source>
        <dbReference type="SAM" id="MobiDB-lite"/>
    </source>
</evidence>
<dbReference type="STRING" id="1036779.SAMN04515666_1012"/>
<gene>
    <name evidence="2" type="ORF">SAMN04515666_1012</name>
</gene>
<sequence length="65" mass="7051">MVDHIRAPKGDMALFWSRPNWQPFARICNSRKAIASEGGFGHLKSGGASSPGTASSRPVFADYQE</sequence>
<dbReference type="AlphaFoldDB" id="A0A1H7FB98"/>
<dbReference type="EMBL" id="FOAN01000001">
    <property type="protein sequence ID" value="SEK23381.1"/>
    <property type="molecule type" value="Genomic_DNA"/>
</dbReference>
<name>A0A1H7FB98_9HYPH</name>